<dbReference type="Gene3D" id="3.40.50.300">
    <property type="entry name" value="P-loop containing nucleotide triphosphate hydrolases"/>
    <property type="match status" value="1"/>
</dbReference>
<dbReference type="SUPFAM" id="SSF52540">
    <property type="entry name" value="P-loop containing nucleoside triphosphate hydrolases"/>
    <property type="match status" value="1"/>
</dbReference>
<organism evidence="3 4">
    <name type="scientific">Flagellimonas ochracea</name>
    <dbReference type="NCBI Taxonomy" id="2696472"/>
    <lineage>
        <taxon>Bacteria</taxon>
        <taxon>Pseudomonadati</taxon>
        <taxon>Bacteroidota</taxon>
        <taxon>Flavobacteriia</taxon>
        <taxon>Flavobacteriales</taxon>
        <taxon>Flavobacteriaceae</taxon>
        <taxon>Flagellimonas</taxon>
    </lineage>
</organism>
<dbReference type="AlphaFoldDB" id="A0A964TCA0"/>
<dbReference type="InterPro" id="IPR034139">
    <property type="entry name" value="TOPRIM_OLD"/>
</dbReference>
<evidence type="ECO:0000259" key="2">
    <source>
        <dbReference type="Pfam" id="PF20469"/>
    </source>
</evidence>
<dbReference type="Proteomes" id="UP000667650">
    <property type="component" value="Unassembled WGS sequence"/>
</dbReference>
<sequence>MNIKSVKIRNYRNFKNFNIDFSEGFQTIIGENNIGKSNLYWAIRLVLDRSLSYNVRNLDIKDIHGFKNEIGVGENVIISVELFSENLAAFPTFHSFKTSDNTARITYLFAHRTKFIEGDEVPDKIEISQFRWQLYAGGNSLNIDDILKLDAISFRDLEGINLYYINAFRNINSDLHGNTKSLLSKYCQSRENSEVELESVKTILKSSSSQLNDLEFIPDVAKNIQEKGGNIAGQYFSFPISISFLSNFDVDAWSQLNLFYNPNSGNNVPIQSLGLGQKNILYLSLFIAELENSSNNHEINLLLIEEPEAHLHPQLQKILFSNLNVLKTTQVFMTSHSTHIASDCEFKNLNVLFQNSENEVKSYAPFKDELLSEHESKLLKRYLDATRSEMFFASAILFVEGVGEQFIIPSISKEVFGVNLTEHNISVIPIHSRFFEPYLKLVQNNNLEIPVSVLIDGDKDELDDGEEATTAVKNAVKLAVENRVIVSPGVKTLEIDLFPTAYVNNSYLKASFVNLGHEKSYDNLVLATKENPELWESELLKRIDNTVMKGRFAQELSLLIDKDFVVPEYIDKAISHITTYKKIEASHAK</sequence>
<dbReference type="CDD" id="cd01026">
    <property type="entry name" value="TOPRIM_OLD"/>
    <property type="match status" value="1"/>
</dbReference>
<dbReference type="PANTHER" id="PTHR43581:SF4">
    <property type="entry name" value="ATP_GTP PHOSPHATASE"/>
    <property type="match status" value="1"/>
</dbReference>
<protein>
    <submittedName>
        <fullName evidence="3">AAA family ATPase</fullName>
    </submittedName>
</protein>
<evidence type="ECO:0000259" key="1">
    <source>
        <dbReference type="Pfam" id="PF13175"/>
    </source>
</evidence>
<feature type="domain" description="OLD protein-like TOPRIM" evidence="2">
    <location>
        <begin position="391"/>
        <end position="458"/>
    </location>
</feature>
<name>A0A964TCA0_9FLAO</name>
<dbReference type="Pfam" id="PF13175">
    <property type="entry name" value="AAA_15"/>
    <property type="match status" value="1"/>
</dbReference>
<feature type="domain" description="Endonuclease GajA/Old nuclease/RecF-like AAA" evidence="1">
    <location>
        <begin position="1"/>
        <end position="341"/>
    </location>
</feature>
<evidence type="ECO:0000313" key="4">
    <source>
        <dbReference type="Proteomes" id="UP000667650"/>
    </source>
</evidence>
<dbReference type="InterPro" id="IPR041685">
    <property type="entry name" value="AAA_GajA/Old/RecF-like"/>
</dbReference>
<dbReference type="EMBL" id="JAAABI010000002">
    <property type="protein sequence ID" value="NAY91383.1"/>
    <property type="molecule type" value="Genomic_DNA"/>
</dbReference>
<accession>A0A964TCA0</accession>
<dbReference type="InterPro" id="IPR051396">
    <property type="entry name" value="Bact_Antivir_Def_Nuclease"/>
</dbReference>
<keyword evidence="4" id="KW-1185">Reference proteome</keyword>
<gene>
    <name evidence="3" type="ORF">GTQ34_05575</name>
</gene>
<dbReference type="InterPro" id="IPR027417">
    <property type="entry name" value="P-loop_NTPase"/>
</dbReference>
<dbReference type="Pfam" id="PF20469">
    <property type="entry name" value="OLD-like_TOPRIM"/>
    <property type="match status" value="1"/>
</dbReference>
<dbReference type="RefSeq" id="WP_166522809.1">
    <property type="nucleotide sequence ID" value="NZ_JAAABI010000002.1"/>
</dbReference>
<proteinExistence type="predicted"/>
<comment type="caution">
    <text evidence="3">The sequence shown here is derived from an EMBL/GenBank/DDBJ whole genome shotgun (WGS) entry which is preliminary data.</text>
</comment>
<dbReference type="PANTHER" id="PTHR43581">
    <property type="entry name" value="ATP/GTP PHOSPHATASE"/>
    <property type="match status" value="1"/>
</dbReference>
<evidence type="ECO:0000313" key="3">
    <source>
        <dbReference type="EMBL" id="NAY91383.1"/>
    </source>
</evidence>
<reference evidence="3" key="1">
    <citation type="submission" date="2020-01" db="EMBL/GenBank/DDBJ databases">
        <title>Muricauda ochracea sp. nov., isolated from a tidal flat of Garorim bay in Korea.</title>
        <authorList>
            <person name="Kim D."/>
            <person name="Yoo Y."/>
            <person name="Kim J.-J."/>
        </authorList>
    </citation>
    <scope>NUCLEOTIDE SEQUENCE</scope>
    <source>
        <strain evidence="3">JGD-17</strain>
    </source>
</reference>